<keyword evidence="3" id="KW-1133">Transmembrane helix</keyword>
<evidence type="ECO:0000313" key="6">
    <source>
        <dbReference type="Proteomes" id="UP000007635"/>
    </source>
</evidence>
<dbReference type="Proteomes" id="UP000007635">
    <property type="component" value="Chromosome IV"/>
</dbReference>
<reference evidence="5" key="3">
    <citation type="submission" date="2025-09" db="UniProtKB">
        <authorList>
            <consortium name="Ensembl"/>
        </authorList>
    </citation>
    <scope>IDENTIFICATION</scope>
</reference>
<reference evidence="5" key="2">
    <citation type="submission" date="2025-08" db="UniProtKB">
        <authorList>
            <consortium name="Ensembl"/>
        </authorList>
    </citation>
    <scope>IDENTIFICATION</scope>
</reference>
<dbReference type="Ensembl" id="ENSGACT00000062462.1">
    <property type="protein sequence ID" value="ENSGACP00000055451.1"/>
    <property type="gene ID" value="ENSGACG00000017106.2"/>
</dbReference>
<comment type="subcellular location">
    <subcellularLocation>
        <location evidence="1">Membrane</location>
    </subcellularLocation>
</comment>
<feature type="transmembrane region" description="Helical" evidence="3">
    <location>
        <begin position="149"/>
        <end position="169"/>
    </location>
</feature>
<protein>
    <submittedName>
        <fullName evidence="5">Cysteine-rich hydrophobic domain 1</fullName>
    </submittedName>
</protein>
<name>A0AAQ4QZN2_GASAC</name>
<dbReference type="GeneTree" id="ENSGT00390000003601"/>
<evidence type="ECO:0000313" key="5">
    <source>
        <dbReference type="Ensembl" id="ENSGACP00000055451.1"/>
    </source>
</evidence>
<evidence type="ECO:0000256" key="1">
    <source>
        <dbReference type="ARBA" id="ARBA00004370"/>
    </source>
</evidence>
<evidence type="ECO:0000256" key="3">
    <source>
        <dbReference type="SAM" id="Phobius"/>
    </source>
</evidence>
<dbReference type="GO" id="GO:0016020">
    <property type="term" value="C:membrane"/>
    <property type="evidence" value="ECO:0007669"/>
    <property type="project" value="UniProtKB-SubCell"/>
</dbReference>
<keyword evidence="6" id="KW-1185">Reference proteome</keyword>
<keyword evidence="2 3" id="KW-0472">Membrane</keyword>
<reference evidence="5 6" key="1">
    <citation type="journal article" date="2021" name="G3 (Bethesda)">
        <title>Improved contiguity of the threespine stickleback genome using long-read sequencing.</title>
        <authorList>
            <person name="Nath S."/>
            <person name="Shaw D.E."/>
            <person name="White M.A."/>
        </authorList>
    </citation>
    <scope>NUCLEOTIDE SEQUENCE [LARGE SCALE GENOMIC DNA]</scope>
    <source>
        <strain evidence="5 6">Lake Benthic</strain>
    </source>
</reference>
<feature type="domain" description="Golgin subfamily A member 7/ERF4" evidence="4">
    <location>
        <begin position="109"/>
        <end position="198"/>
    </location>
</feature>
<proteinExistence type="predicted"/>
<dbReference type="PANTHER" id="PTHR13005:SF2">
    <property type="entry name" value="CYSTEINE-RICH HYDROPHOBIC DOMAIN-CONTAINING PROTEIN 1"/>
    <property type="match status" value="1"/>
</dbReference>
<dbReference type="InterPro" id="IPR019383">
    <property type="entry name" value="Golgin_A_7/ERF4"/>
</dbReference>
<sequence length="229" mass="26201">MLYIIHRQGRSITIIYICDHVSLVSSVVDARVPPRCPRSPALAHVQAARGPARDVMSVLLPNMADFDTIYELEDEEDERVASEDHLPRYCPEPVVMRGAGHITVFGLSNRFDTEFPSVLTGKVAPEEFKTSVSRLNACLKKNLPVNVKWLLCGCLCCCCTVGCSLWPVICLNKRTRRSIHKLLEWENNRLYHKLGLHWKLSKRKCESSNMMEYVILIDFLPKYPIFRPD</sequence>
<dbReference type="AlphaFoldDB" id="A0AAQ4QZN2"/>
<dbReference type="PANTHER" id="PTHR13005">
    <property type="entry name" value="CYSTEINE-RICH HYDROPHOBIC DOMAIN PROTEIN BRAIN X-LINKED PROTEIN"/>
    <property type="match status" value="1"/>
</dbReference>
<evidence type="ECO:0000256" key="2">
    <source>
        <dbReference type="ARBA" id="ARBA00023136"/>
    </source>
</evidence>
<keyword evidence="3" id="KW-0812">Transmembrane</keyword>
<accession>A0AAQ4QZN2</accession>
<dbReference type="InterPro" id="IPR039735">
    <property type="entry name" value="CHIC1/2"/>
</dbReference>
<organism evidence="5 6">
    <name type="scientific">Gasterosteus aculeatus aculeatus</name>
    <name type="common">three-spined stickleback</name>
    <dbReference type="NCBI Taxonomy" id="481459"/>
    <lineage>
        <taxon>Eukaryota</taxon>
        <taxon>Metazoa</taxon>
        <taxon>Chordata</taxon>
        <taxon>Craniata</taxon>
        <taxon>Vertebrata</taxon>
        <taxon>Euteleostomi</taxon>
        <taxon>Actinopterygii</taxon>
        <taxon>Neopterygii</taxon>
        <taxon>Teleostei</taxon>
        <taxon>Neoteleostei</taxon>
        <taxon>Acanthomorphata</taxon>
        <taxon>Eupercaria</taxon>
        <taxon>Perciformes</taxon>
        <taxon>Cottioidei</taxon>
        <taxon>Gasterosteales</taxon>
        <taxon>Gasterosteidae</taxon>
        <taxon>Gasterosteus</taxon>
    </lineage>
</organism>
<evidence type="ECO:0000259" key="4">
    <source>
        <dbReference type="Pfam" id="PF10256"/>
    </source>
</evidence>
<dbReference type="Pfam" id="PF10256">
    <property type="entry name" value="Erf4"/>
    <property type="match status" value="1"/>
</dbReference>